<proteinExistence type="predicted"/>
<dbReference type="AlphaFoldDB" id="A0A176ZX48"/>
<dbReference type="eggNOG" id="KOG2740">
    <property type="taxonomic scope" value="Eukaryota"/>
</dbReference>
<dbReference type="RefSeq" id="XP_024319833.1">
    <property type="nucleotide sequence ID" value="XM_024472697.1"/>
</dbReference>
<dbReference type="SUPFAM" id="SSF64356">
    <property type="entry name" value="SNARE-like"/>
    <property type="match status" value="1"/>
</dbReference>
<dbReference type="CDD" id="cd14837">
    <property type="entry name" value="AP3_Mu_N"/>
    <property type="match status" value="1"/>
</dbReference>
<evidence type="ECO:0000256" key="2">
    <source>
        <dbReference type="ARBA" id="ARBA00022448"/>
    </source>
</evidence>
<feature type="region of interest" description="Disordered" evidence="4">
    <location>
        <begin position="391"/>
        <end position="439"/>
    </location>
</feature>
<gene>
    <name evidence="6" type="ORF">VC83_09253</name>
</gene>
<keyword evidence="2" id="KW-0813">Transport</keyword>
<keyword evidence="3" id="KW-0472">Membrane</keyword>
<evidence type="ECO:0000256" key="1">
    <source>
        <dbReference type="ARBA" id="ARBA00004308"/>
    </source>
</evidence>
<name>A0A176ZX48_9PEZI</name>
<dbReference type="InterPro" id="IPR028565">
    <property type="entry name" value="MHD"/>
</dbReference>
<dbReference type="EMBL" id="KV441420">
    <property type="protein sequence ID" value="OAF54529.1"/>
    <property type="molecule type" value="Genomic_DNA"/>
</dbReference>
<dbReference type="GeneID" id="36292289"/>
<comment type="subcellular location">
    <subcellularLocation>
        <location evidence="1">Endomembrane system</location>
    </subcellularLocation>
</comment>
<dbReference type="InterPro" id="IPR050431">
    <property type="entry name" value="Adaptor_comp_med_subunit"/>
</dbReference>
<dbReference type="PANTHER" id="PTHR10529">
    <property type="entry name" value="AP COMPLEX SUBUNIT MU"/>
    <property type="match status" value="1"/>
</dbReference>
<dbReference type="Pfam" id="PF00928">
    <property type="entry name" value="Adap_comp_sub"/>
    <property type="match status" value="1"/>
</dbReference>
<dbReference type="Proteomes" id="UP000077154">
    <property type="component" value="Unassembled WGS sequence"/>
</dbReference>
<reference evidence="6" key="1">
    <citation type="submission" date="2016-03" db="EMBL/GenBank/DDBJ databases">
        <title>Updated assembly of Pseudogymnoascus destructans, the fungus causing white-nose syndrome of bats.</title>
        <authorList>
            <person name="Palmer J.M."/>
            <person name="Drees K.P."/>
            <person name="Foster J.T."/>
            <person name="Lindner D.L."/>
        </authorList>
    </citation>
    <scope>NUCLEOTIDE SEQUENCE [LARGE SCALE GENOMIC DNA]</scope>
    <source>
        <strain evidence="6">20631-21</strain>
    </source>
</reference>
<protein>
    <recommendedName>
        <fullName evidence="5">MHD domain-containing protein</fullName>
    </recommendedName>
</protein>
<organism evidence="6">
    <name type="scientific">Pseudogymnoascus destructans</name>
    <dbReference type="NCBI Taxonomy" id="655981"/>
    <lineage>
        <taxon>Eukaryota</taxon>
        <taxon>Fungi</taxon>
        <taxon>Dikarya</taxon>
        <taxon>Ascomycota</taxon>
        <taxon>Pezizomycotina</taxon>
        <taxon>Leotiomycetes</taxon>
        <taxon>Thelebolales</taxon>
        <taxon>Thelebolaceae</taxon>
        <taxon>Pseudogymnoascus</taxon>
    </lineage>
</organism>
<evidence type="ECO:0000259" key="5">
    <source>
        <dbReference type="PROSITE" id="PS51072"/>
    </source>
</evidence>
<dbReference type="Gene3D" id="3.30.450.60">
    <property type="match status" value="1"/>
</dbReference>
<dbReference type="InterPro" id="IPR036168">
    <property type="entry name" value="AP2_Mu_C_sf"/>
</dbReference>
<dbReference type="InterPro" id="IPR011012">
    <property type="entry name" value="Longin-like_dom_sf"/>
</dbReference>
<dbReference type="GO" id="GO:0012505">
    <property type="term" value="C:endomembrane system"/>
    <property type="evidence" value="ECO:0007669"/>
    <property type="project" value="UniProtKB-SubCell"/>
</dbReference>
<dbReference type="PROSITE" id="PS51072">
    <property type="entry name" value="MHD"/>
    <property type="match status" value="1"/>
</dbReference>
<dbReference type="Gene3D" id="2.60.40.1170">
    <property type="entry name" value="Mu homology domain, subdomain B"/>
    <property type="match status" value="1"/>
</dbReference>
<sequence length="608" mass="65403">MVVLMRFLNVHGRQKWDRRYSLGGMRPRQEPHVGYTVELQVKTSLFHARTTKSSWKPSQSPRMSGVIEALHIFEDHHRPLLSHTYTGRPLSPSQLLPLYLAHPEPRPSLIYLPNINPPTLLFNLSHANLLFLLTTSSEIEPLLALEFLHRVIDVFEEFLGTPVLASKLESSYDIVAQLLNEMCDTGVVSTTEGNALRDLVEVEGWIGKFLGGINLPGNAPFSSNTPTQMPGMSSLGPTSTPALPWRRANVKHTSNELYVDIVETLSVIIAPSGRPLSAFATGSIAFTAKVSGVPDVLLSLSSPSGRHNIDSTMELPVFHPCVRLAHWRSNPGELSFVPPDGRFILAGYEVNLLPLPTSSLTSSSSNTSLKLPVSIEVKTSLGPTGSEFEVRLLLSPPSGPGQSNSSVSSLGARSSRLGGSTSGSAFGSGGSTPKSNLEGLTLTVPIPADVRNLSEIRASRGDTTYSPGAKTLGWHIPIKEAGAGTVTLRCSVIGNFDDDDEGSSNAFTFEQYDETEGYQAAGAPSLKAGEVEAEKAKEKDDKVVARNKLLMPTSARVSFGIKGWLASGLKVDSLVIDSRKSRGLGDGVKPYKGVKYLSVSRGGVEVRC</sequence>
<dbReference type="VEuPathDB" id="FungiDB:GMDG_06544"/>
<accession>A0A176ZX48</accession>
<feature type="domain" description="MHD" evidence="5">
    <location>
        <begin position="254"/>
        <end position="607"/>
    </location>
</feature>
<feature type="compositionally biased region" description="Low complexity" evidence="4">
    <location>
        <begin position="392"/>
        <end position="425"/>
    </location>
</feature>
<dbReference type="SUPFAM" id="SSF49447">
    <property type="entry name" value="Second domain of Mu2 adaptin subunit (ap50) of ap2 adaptor"/>
    <property type="match status" value="1"/>
</dbReference>
<evidence type="ECO:0000256" key="3">
    <source>
        <dbReference type="ARBA" id="ARBA00023136"/>
    </source>
</evidence>
<evidence type="ECO:0000313" key="6">
    <source>
        <dbReference type="EMBL" id="OAF54529.1"/>
    </source>
</evidence>
<dbReference type="OrthoDB" id="870at2759"/>
<evidence type="ECO:0000256" key="4">
    <source>
        <dbReference type="SAM" id="MobiDB-lite"/>
    </source>
</evidence>